<dbReference type="Proteomes" id="UP000006023">
    <property type="component" value="Unassembled WGS sequence"/>
</dbReference>
<evidence type="ECO:0000313" key="5">
    <source>
        <dbReference type="EMBL" id="GAB03930.1"/>
    </source>
</evidence>
<sequence>MVKNNWRRRTTALACTAAAATLMVAGCSSDSDSDSGVDLSVLGEAKAAAGDPIELMFNTTGDKGASYTHETEVADATVSYINEYLGGIGGRPVKLTICADEIQAAKARECANKAVGSQAVAVVGGSPSNPDVVAAVTSPAAMPYFVAVGGGQATMSSPNTYALSNAVGGLLGQPAYLAKAKGIKKVAVLVIDAPLATTPFKSLGAVVKANTGVDLEVIAIPPGTADMTPFVQAAVKSGAGQIHMVGEENFCTPIFKAIGSLGVKLPITSLSNCVSKDSAKQIPGGYPETDVLVSASSDPESEDMKVFRAVGKKYGISAEQEDGVTAYWSLLSLQRALDGMTGEISRKTIIDRLGKMSAPVAIPMMNGQTFQCGSTPMPITPNVCSGSVLNAALKSDGTVGEISALDVAPLFTMPGR</sequence>
<reference evidence="5 6" key="1">
    <citation type="submission" date="2011-11" db="EMBL/GenBank/DDBJ databases">
        <title>Whole genome shotgun sequence of Gordonia amarae NBRC 15530.</title>
        <authorList>
            <person name="Takarada H."/>
            <person name="Hosoyama A."/>
            <person name="Tsuchikane K."/>
            <person name="Katsumata H."/>
            <person name="Yamazaki S."/>
            <person name="Fujita N."/>
        </authorList>
    </citation>
    <scope>NUCLEOTIDE SEQUENCE [LARGE SCALE GENOMIC DNA]</scope>
    <source>
        <strain evidence="5 6">NBRC 15530</strain>
    </source>
</reference>
<dbReference type="InterPro" id="IPR028082">
    <property type="entry name" value="Peripla_BP_I"/>
</dbReference>
<evidence type="ECO:0000259" key="4">
    <source>
        <dbReference type="Pfam" id="PF13458"/>
    </source>
</evidence>
<dbReference type="AlphaFoldDB" id="G7GK05"/>
<dbReference type="eggNOG" id="COG0683">
    <property type="taxonomic scope" value="Bacteria"/>
</dbReference>
<feature type="signal peptide" evidence="3">
    <location>
        <begin position="1"/>
        <end position="25"/>
    </location>
</feature>
<dbReference type="STRING" id="1075090.GOAMR_07_00180"/>
<dbReference type="Pfam" id="PF13458">
    <property type="entry name" value="Peripla_BP_6"/>
    <property type="match status" value="1"/>
</dbReference>
<evidence type="ECO:0000256" key="1">
    <source>
        <dbReference type="ARBA" id="ARBA00010062"/>
    </source>
</evidence>
<keyword evidence="6" id="KW-1185">Reference proteome</keyword>
<comment type="similarity">
    <text evidence="1">Belongs to the leucine-binding protein family.</text>
</comment>
<name>G7GK05_9ACTN</name>
<accession>G7GK05</accession>
<comment type="caution">
    <text evidence="5">The sequence shown here is derived from an EMBL/GenBank/DDBJ whole genome shotgun (WGS) entry which is preliminary data.</text>
</comment>
<dbReference type="Gene3D" id="3.40.50.2300">
    <property type="match status" value="2"/>
</dbReference>
<organism evidence="5 6">
    <name type="scientific">Gordonia amarae NBRC 15530</name>
    <dbReference type="NCBI Taxonomy" id="1075090"/>
    <lineage>
        <taxon>Bacteria</taxon>
        <taxon>Bacillati</taxon>
        <taxon>Actinomycetota</taxon>
        <taxon>Actinomycetes</taxon>
        <taxon>Mycobacteriales</taxon>
        <taxon>Gordoniaceae</taxon>
        <taxon>Gordonia</taxon>
    </lineage>
</organism>
<evidence type="ECO:0000256" key="2">
    <source>
        <dbReference type="ARBA" id="ARBA00022729"/>
    </source>
</evidence>
<evidence type="ECO:0000313" key="6">
    <source>
        <dbReference type="Proteomes" id="UP000006023"/>
    </source>
</evidence>
<feature type="domain" description="Leucine-binding protein" evidence="4">
    <location>
        <begin position="60"/>
        <end position="360"/>
    </location>
</feature>
<dbReference type="InterPro" id="IPR028081">
    <property type="entry name" value="Leu-bd"/>
</dbReference>
<gene>
    <name evidence="5" type="ORF">GOAMR_07_00180</name>
</gene>
<dbReference type="PROSITE" id="PS51257">
    <property type="entry name" value="PROKAR_LIPOPROTEIN"/>
    <property type="match status" value="1"/>
</dbReference>
<protein>
    <recommendedName>
        <fullName evidence="4">Leucine-binding protein domain-containing protein</fullName>
    </recommendedName>
</protein>
<evidence type="ECO:0000256" key="3">
    <source>
        <dbReference type="SAM" id="SignalP"/>
    </source>
</evidence>
<proteinExistence type="inferred from homology"/>
<feature type="chain" id="PRO_5039592913" description="Leucine-binding protein domain-containing protein" evidence="3">
    <location>
        <begin position="26"/>
        <end position="416"/>
    </location>
</feature>
<keyword evidence="2 3" id="KW-0732">Signal</keyword>
<dbReference type="SUPFAM" id="SSF53822">
    <property type="entry name" value="Periplasmic binding protein-like I"/>
    <property type="match status" value="1"/>
</dbReference>
<dbReference type="EMBL" id="BAED01000007">
    <property type="protein sequence ID" value="GAB03930.1"/>
    <property type="molecule type" value="Genomic_DNA"/>
</dbReference>